<dbReference type="Proteomes" id="UP000297454">
    <property type="component" value="Unassembled WGS sequence"/>
</dbReference>
<sequence>MRLNIVKSKNAEQLYIIKSIRKDGKSTTRIMKKLGTMASLLPKFGNDRESVIAWAKNEAKILTELEDEGKVSVDVSFNELNQIEIGEKNNFNIGYLFVNFLYHQLGLDKICEDISKKHKIEYNLSDVLSMLISTRIIAPASKLSSYDYAFNFLEQPSFKLQHVYRSLDVLSKHSDEIQALVYANSDNLVNRNKEVLYYDCTNYFFETEQPRGYAQYGRSKEHRPNPIIQMGLFLDRNGLPLCFSIFDGNKNEQPSLKPLEKKILKDFGLSQFIVCTDAGLASYENRRFNSMLNRSFIVTQSLKTVKDFILQWAIDPNGWQISGSKKNYNIDKIDEKQHEDTIFFKERWINEKGLEQRLIVSYSIKQRNYQRYIRE</sequence>
<feature type="non-terminal residue" evidence="1">
    <location>
        <position position="375"/>
    </location>
</feature>
<organism evidence="1 2">
    <name type="scientific">Helcococcus ovis</name>
    <dbReference type="NCBI Taxonomy" id="72026"/>
    <lineage>
        <taxon>Bacteria</taxon>
        <taxon>Bacillati</taxon>
        <taxon>Bacillota</taxon>
        <taxon>Tissierellia</taxon>
        <taxon>Tissierellales</taxon>
        <taxon>Peptoniphilaceae</taxon>
        <taxon>Helcococcus</taxon>
    </lineage>
</organism>
<name>A0A4R9BZM4_9FIRM</name>
<evidence type="ECO:0000313" key="2">
    <source>
        <dbReference type="Proteomes" id="UP000297454"/>
    </source>
</evidence>
<dbReference type="AlphaFoldDB" id="A0A4R9BZM4"/>
<protein>
    <submittedName>
        <fullName evidence="1">Transposase</fullName>
    </submittedName>
</protein>
<evidence type="ECO:0000313" key="1">
    <source>
        <dbReference type="EMBL" id="TFF64366.1"/>
    </source>
</evidence>
<proteinExistence type="predicted"/>
<reference evidence="1 2" key="1">
    <citation type="submission" date="2019-01" db="EMBL/GenBank/DDBJ databases">
        <title>Draft Genome Sequences of Helcococcus ovis Strains Isolated from the Uterus and Vagina of Dairy Cows with Metritis.</title>
        <authorList>
            <person name="Cunha F."/>
            <person name="Jeon S.J."/>
            <person name="Kutzer P."/>
            <person name="Galvao K.N."/>
        </authorList>
    </citation>
    <scope>NUCLEOTIDE SEQUENCE [LARGE SCALE GENOMIC DNA]</scope>
    <source>
        <strain evidence="1 2">KG-37</strain>
    </source>
</reference>
<dbReference type="RefSeq" id="WP_134744583.1">
    <property type="nucleotide sequence ID" value="NZ_SCFQ01000057.1"/>
</dbReference>
<comment type="caution">
    <text evidence="1">The sequence shown here is derived from an EMBL/GenBank/DDBJ whole genome shotgun (WGS) entry which is preliminary data.</text>
</comment>
<gene>
    <name evidence="1" type="ORF">EQF91_07865</name>
</gene>
<accession>A0A4R9BZM4</accession>
<dbReference type="EMBL" id="SCFR01000041">
    <property type="protein sequence ID" value="TFF64366.1"/>
    <property type="molecule type" value="Genomic_DNA"/>
</dbReference>
<keyword evidence="2" id="KW-1185">Reference proteome</keyword>